<evidence type="ECO:0000256" key="5">
    <source>
        <dbReference type="ARBA" id="ARBA00022023"/>
    </source>
</evidence>
<dbReference type="PROSITE" id="PS00764">
    <property type="entry name" value="ENDONUCLEASE_III_1"/>
    <property type="match status" value="1"/>
</dbReference>
<evidence type="ECO:0000313" key="16">
    <source>
        <dbReference type="EMBL" id="MDQ7246959.1"/>
    </source>
</evidence>
<organism evidence="16 17">
    <name type="scientific">Dongia sedimenti</name>
    <dbReference type="NCBI Taxonomy" id="3064282"/>
    <lineage>
        <taxon>Bacteria</taxon>
        <taxon>Pseudomonadati</taxon>
        <taxon>Pseudomonadota</taxon>
        <taxon>Alphaproteobacteria</taxon>
        <taxon>Rhodospirillales</taxon>
        <taxon>Dongiaceae</taxon>
        <taxon>Dongia</taxon>
    </lineage>
</organism>
<evidence type="ECO:0000256" key="8">
    <source>
        <dbReference type="ARBA" id="ARBA00022763"/>
    </source>
</evidence>
<dbReference type="InterPro" id="IPR011257">
    <property type="entry name" value="DNA_glycosylase"/>
</dbReference>
<evidence type="ECO:0000256" key="13">
    <source>
        <dbReference type="ARBA" id="ARBA00023295"/>
    </source>
</evidence>
<comment type="cofactor">
    <cofactor evidence="14">
        <name>[4Fe-4S] cluster</name>
        <dbReference type="ChEBI" id="CHEBI:49883"/>
    </cofactor>
    <text evidence="14">Binds 1 [4Fe-4S] cluster.</text>
</comment>
<dbReference type="Pfam" id="PF00730">
    <property type="entry name" value="HhH-GPD"/>
    <property type="match status" value="1"/>
</dbReference>
<comment type="function">
    <text evidence="2">Adenine glycosylase active on G-A mispairs. MutY also corrects error-prone DNA synthesis past GO lesions which are due to the oxidatively damaged form of guanine: 7,8-dihydro-8-oxoguanine (8-oxo-dGTP).</text>
</comment>
<comment type="similarity">
    <text evidence="3 14">Belongs to the Nth/MutY family.</text>
</comment>
<comment type="caution">
    <text evidence="16">The sequence shown here is derived from an EMBL/GenBank/DDBJ whole genome shotgun (WGS) entry which is preliminary data.</text>
</comment>
<keyword evidence="9" id="KW-0378">Hydrolase</keyword>
<keyword evidence="10 14" id="KW-0408">Iron</keyword>
<keyword evidence="13 14" id="KW-0326">Glycosidase</keyword>
<keyword evidence="6" id="KW-0004">4Fe-4S</keyword>
<dbReference type="PROSITE" id="PS01155">
    <property type="entry name" value="ENDONUCLEASE_III_2"/>
    <property type="match status" value="1"/>
</dbReference>
<dbReference type="Gene3D" id="1.10.340.30">
    <property type="entry name" value="Hypothetical protein, domain 2"/>
    <property type="match status" value="1"/>
</dbReference>
<keyword evidence="17" id="KW-1185">Reference proteome</keyword>
<dbReference type="PANTHER" id="PTHR42944:SF1">
    <property type="entry name" value="ADENINE DNA GLYCOSYLASE"/>
    <property type="match status" value="1"/>
</dbReference>
<dbReference type="InterPro" id="IPR003265">
    <property type="entry name" value="HhH-GPD_domain"/>
</dbReference>
<keyword evidence="8 14" id="KW-0227">DNA damage</keyword>
<comment type="catalytic activity">
    <reaction evidence="1 14">
        <text>Hydrolyzes free adenine bases from 7,8-dihydro-8-oxoguanine:adenine mismatched double-stranded DNA, leaving an apurinic site.</text>
        <dbReference type="EC" id="3.2.2.31"/>
    </reaction>
</comment>
<evidence type="ECO:0000259" key="15">
    <source>
        <dbReference type="SMART" id="SM00478"/>
    </source>
</evidence>
<feature type="domain" description="HhH-GPD" evidence="15">
    <location>
        <begin position="42"/>
        <end position="190"/>
    </location>
</feature>
<dbReference type="Proteomes" id="UP001230156">
    <property type="component" value="Unassembled WGS sequence"/>
</dbReference>
<dbReference type="InterPro" id="IPR044298">
    <property type="entry name" value="MIG/MutY"/>
</dbReference>
<dbReference type="SUPFAM" id="SSF48150">
    <property type="entry name" value="DNA-glycosylase"/>
    <property type="match status" value="1"/>
</dbReference>
<evidence type="ECO:0000256" key="11">
    <source>
        <dbReference type="ARBA" id="ARBA00023014"/>
    </source>
</evidence>
<evidence type="ECO:0000256" key="6">
    <source>
        <dbReference type="ARBA" id="ARBA00022485"/>
    </source>
</evidence>
<dbReference type="Gene3D" id="3.90.79.10">
    <property type="entry name" value="Nucleoside Triphosphate Pyrophosphohydrolase"/>
    <property type="match status" value="1"/>
</dbReference>
<dbReference type="PANTHER" id="PTHR42944">
    <property type="entry name" value="ADENINE DNA GLYCOSYLASE"/>
    <property type="match status" value="1"/>
</dbReference>
<evidence type="ECO:0000256" key="9">
    <source>
        <dbReference type="ARBA" id="ARBA00022801"/>
    </source>
</evidence>
<accession>A0ABU0YGW9</accession>
<dbReference type="EC" id="3.2.2.31" evidence="4 14"/>
<keyword evidence="7" id="KW-0479">Metal-binding</keyword>
<protein>
    <recommendedName>
        <fullName evidence="5 14">Adenine DNA glycosylase</fullName>
        <ecNumber evidence="4 14">3.2.2.31</ecNumber>
    </recommendedName>
</protein>
<dbReference type="EMBL" id="JAUYVI010000002">
    <property type="protein sequence ID" value="MDQ7246959.1"/>
    <property type="molecule type" value="Genomic_DNA"/>
</dbReference>
<gene>
    <name evidence="16" type="primary">mutY</name>
    <name evidence="16" type="ORF">Q8A70_04755</name>
</gene>
<evidence type="ECO:0000256" key="14">
    <source>
        <dbReference type="RuleBase" id="RU365096"/>
    </source>
</evidence>
<sequence length="347" mass="37844">MPKESMAEQLLAWYDRHRRVLPWRAKAGETADPYRVWLSEIMLQQTTVAAVGPYFASFLARWPSVEALAAAPLDDVLTAWAGLGYYARARNLHKCAQAVAARGGDFPSDEAGLLELPGIGAYTAAAIAAIAFDQRAAVMDGNVERVVARLYRVQSALPAAKPELRALADSLTPDQRPGDYAQAVMDLGATICTPRKPRCALCPWREACAAFKAGDAEDYPRKTPKPERPILHATAYWMTMPDGSVVLRRRKEEGLLGGMMEIPTNTWRATPWTLDEARGVAPVAAAWRDLPGNIRHVFTHIDLRLTLLSGSLRKVPDGMLAASLDKLGDYALPSVMRKIVSAAVKGG</sequence>
<dbReference type="InterPro" id="IPR005760">
    <property type="entry name" value="A/G_AdeGlyc_MutY"/>
</dbReference>
<dbReference type="InterPro" id="IPR003651">
    <property type="entry name" value="Endonuclease3_FeS-loop_motif"/>
</dbReference>
<evidence type="ECO:0000256" key="7">
    <source>
        <dbReference type="ARBA" id="ARBA00022723"/>
    </source>
</evidence>
<evidence type="ECO:0000256" key="2">
    <source>
        <dbReference type="ARBA" id="ARBA00002933"/>
    </source>
</evidence>
<dbReference type="NCBIfam" id="TIGR01084">
    <property type="entry name" value="mutY"/>
    <property type="match status" value="1"/>
</dbReference>
<reference evidence="17" key="1">
    <citation type="submission" date="2023-08" db="EMBL/GenBank/DDBJ databases">
        <title>Rhodospirillaceae gen. nov., a novel taxon isolated from the Yangtze River Yuezi River estuary sludge.</title>
        <authorList>
            <person name="Ruan L."/>
        </authorList>
    </citation>
    <scope>NUCLEOTIDE SEQUENCE [LARGE SCALE GENOMIC DNA]</scope>
    <source>
        <strain evidence="17">R-7</strain>
    </source>
</reference>
<evidence type="ECO:0000313" key="17">
    <source>
        <dbReference type="Proteomes" id="UP001230156"/>
    </source>
</evidence>
<dbReference type="InterPro" id="IPR015797">
    <property type="entry name" value="NUDIX_hydrolase-like_dom_sf"/>
</dbReference>
<proteinExistence type="inferred from homology"/>
<dbReference type="Gene3D" id="1.10.1670.10">
    <property type="entry name" value="Helix-hairpin-Helix base-excision DNA repair enzymes (C-terminal)"/>
    <property type="match status" value="1"/>
</dbReference>
<evidence type="ECO:0000256" key="12">
    <source>
        <dbReference type="ARBA" id="ARBA00023204"/>
    </source>
</evidence>
<name>A0ABU0YGW9_9PROT</name>
<dbReference type="InterPro" id="IPR029119">
    <property type="entry name" value="MutY_C"/>
</dbReference>
<dbReference type="SMART" id="SM00478">
    <property type="entry name" value="ENDO3c"/>
    <property type="match status" value="1"/>
</dbReference>
<dbReference type="InterPro" id="IPR004035">
    <property type="entry name" value="Endouclease-III_FeS-bd_BS"/>
</dbReference>
<keyword evidence="12" id="KW-0234">DNA repair</keyword>
<dbReference type="InterPro" id="IPR023170">
    <property type="entry name" value="HhH_base_excis_C"/>
</dbReference>
<dbReference type="CDD" id="cd03431">
    <property type="entry name" value="NUDIX_DNA_Glycosylase_C-MutY"/>
    <property type="match status" value="1"/>
</dbReference>
<dbReference type="SMART" id="SM00525">
    <property type="entry name" value="FES"/>
    <property type="match status" value="1"/>
</dbReference>
<dbReference type="SUPFAM" id="SSF55811">
    <property type="entry name" value="Nudix"/>
    <property type="match status" value="1"/>
</dbReference>
<keyword evidence="11" id="KW-0411">Iron-sulfur</keyword>
<dbReference type="Pfam" id="PF14815">
    <property type="entry name" value="NUDIX_4"/>
    <property type="match status" value="1"/>
</dbReference>
<evidence type="ECO:0000256" key="4">
    <source>
        <dbReference type="ARBA" id="ARBA00012045"/>
    </source>
</evidence>
<dbReference type="CDD" id="cd00056">
    <property type="entry name" value="ENDO3c"/>
    <property type="match status" value="1"/>
</dbReference>
<evidence type="ECO:0000256" key="3">
    <source>
        <dbReference type="ARBA" id="ARBA00008343"/>
    </source>
</evidence>
<evidence type="ECO:0000256" key="10">
    <source>
        <dbReference type="ARBA" id="ARBA00023004"/>
    </source>
</evidence>
<dbReference type="RefSeq" id="WP_379954372.1">
    <property type="nucleotide sequence ID" value="NZ_JAUYVI010000002.1"/>
</dbReference>
<dbReference type="InterPro" id="IPR004036">
    <property type="entry name" value="Endonuclease-III-like_CS2"/>
</dbReference>
<evidence type="ECO:0000256" key="1">
    <source>
        <dbReference type="ARBA" id="ARBA00000843"/>
    </source>
</evidence>